<comment type="caution">
    <text evidence="2">The sequence shown here is derived from an EMBL/GenBank/DDBJ whole genome shotgun (WGS) entry which is preliminary data.</text>
</comment>
<feature type="region of interest" description="Disordered" evidence="1">
    <location>
        <begin position="178"/>
        <end position="453"/>
    </location>
</feature>
<dbReference type="EMBL" id="BAOQ01000027">
    <property type="protein sequence ID" value="GAC84860.1"/>
    <property type="molecule type" value="Genomic_DNA"/>
</dbReference>
<evidence type="ECO:0000313" key="3">
    <source>
        <dbReference type="Proteomes" id="UP000035021"/>
    </source>
</evidence>
<keyword evidence="3" id="KW-1185">Reference proteome</keyword>
<name>A0ABQ0IN04_9ACTN</name>
<feature type="compositionally biased region" description="Low complexity" evidence="1">
    <location>
        <begin position="268"/>
        <end position="286"/>
    </location>
</feature>
<evidence type="ECO:0000313" key="2">
    <source>
        <dbReference type="EMBL" id="GAC84860.1"/>
    </source>
</evidence>
<evidence type="ECO:0008006" key="4">
    <source>
        <dbReference type="Google" id="ProtNLM"/>
    </source>
</evidence>
<dbReference type="Pfam" id="PF08310">
    <property type="entry name" value="LGFP"/>
    <property type="match status" value="3"/>
</dbReference>
<protein>
    <recommendedName>
        <fullName evidence="4">LGFP repeat-containing protein</fullName>
    </recommendedName>
</protein>
<feature type="compositionally biased region" description="Low complexity" evidence="1">
    <location>
        <begin position="347"/>
        <end position="361"/>
    </location>
</feature>
<accession>A0ABQ0IN04</accession>
<proteinExistence type="predicted"/>
<feature type="compositionally biased region" description="Low complexity" evidence="1">
    <location>
        <begin position="231"/>
        <end position="261"/>
    </location>
</feature>
<evidence type="ECO:0000256" key="1">
    <source>
        <dbReference type="SAM" id="MobiDB-lite"/>
    </source>
</evidence>
<organism evidence="2 3">
    <name type="scientific">Gordonia paraffinivorans NBRC 108238</name>
    <dbReference type="NCBI Taxonomy" id="1223543"/>
    <lineage>
        <taxon>Bacteria</taxon>
        <taxon>Bacillati</taxon>
        <taxon>Actinomycetota</taxon>
        <taxon>Actinomycetes</taxon>
        <taxon>Mycobacteriales</taxon>
        <taxon>Gordoniaceae</taxon>
        <taxon>Gordonia</taxon>
    </lineage>
</organism>
<feature type="compositionally biased region" description="Polar residues" evidence="1">
    <location>
        <begin position="293"/>
        <end position="315"/>
    </location>
</feature>
<sequence length="485" mass="50898">MSVLFASPASAYTVQGAIKVEYDQLGGANFFGNPLFDERNAAENGKFQSFSKGSSIYWHSYRTGSNRARQIGGLIRDKWGTQNYENGWLGYPTTRETATRKPGRFNHFEHGSIYWSSATGAHPVAGEIYSTWAANDWENGSYGFPTSDEYAFEGGRRQDFQGGSIVYQPGGFPVDWAGDEDGTDTTPECGDATSNCGTDGVGNTLGAQNLPVLAPGPLPSGRSARTSDPCATTPAAVPTTGNPTSQTPEGTPEPSTSATPTPRIPGRAPAATTTSIPSLSSTTTVPNGESGDTPASSTPSGSSRAPEVNRSTSAESTPQTTEPQTPSTTSSPSTSTPVPGSTPPSAPSTSSPSSSAPPQSTGVPEGSYWCRRDGDLSSVPQRPSARAQRALGENASDPMCTTGNVQRKWKGYRQRALPPPGVRSRRARTVRTDPHPASCVGPVSAPRSDTPGWSCGHARYGGRSPRSTTPVCVVRVLPHHPPMST</sequence>
<reference evidence="2 3" key="1">
    <citation type="submission" date="2013-02" db="EMBL/GenBank/DDBJ databases">
        <title>Whole genome shotgun sequence of Gordonia paraffinivorans NBRC 108238.</title>
        <authorList>
            <person name="Isaki-Nakamura S."/>
            <person name="Hosoyama A."/>
            <person name="Tsuchikane K."/>
            <person name="Ando Y."/>
            <person name="Baba S."/>
            <person name="Ohji S."/>
            <person name="Hamada M."/>
            <person name="Tamura T."/>
            <person name="Yamazoe A."/>
            <person name="Yamazaki S."/>
            <person name="Fujita N."/>
        </authorList>
    </citation>
    <scope>NUCLEOTIDE SEQUENCE [LARGE SCALE GENOMIC DNA]</scope>
    <source>
        <strain evidence="2 3">NBRC 108238</strain>
    </source>
</reference>
<gene>
    <name evidence="2" type="ORF">GP2_027_00050</name>
</gene>
<feature type="compositionally biased region" description="Low complexity" evidence="1">
    <location>
        <begin position="316"/>
        <end position="339"/>
    </location>
</feature>
<dbReference type="Proteomes" id="UP000035021">
    <property type="component" value="Unassembled WGS sequence"/>
</dbReference>
<dbReference type="InterPro" id="IPR013207">
    <property type="entry name" value="LGFP"/>
</dbReference>